<comment type="function">
    <text evidence="7">Core component of the TRAPP complexes which has a function of guanine nucleotide exchange factor activity for Rab1 GTPase. Plays a role in vesicular transport from endoplasmic reticulum to Golgi and autophagy. May play a role in dendrite postsynaptic membrane trafficking.</text>
</comment>
<evidence type="ECO:0000256" key="5">
    <source>
        <dbReference type="ARBA" id="ARBA00023034"/>
    </source>
</evidence>
<dbReference type="GO" id="GO:0006888">
    <property type="term" value="P:endoplasmic reticulum to Golgi vesicle-mediated transport"/>
    <property type="evidence" value="ECO:0007669"/>
    <property type="project" value="UniProtKB-UniRule"/>
</dbReference>
<dbReference type="InterPro" id="IPR007233">
    <property type="entry name" value="TRAPPC"/>
</dbReference>
<dbReference type="EMBL" id="JADDUC010000150">
    <property type="protein sequence ID" value="KAG0117086.1"/>
    <property type="molecule type" value="Genomic_DNA"/>
</dbReference>
<evidence type="ECO:0000256" key="3">
    <source>
        <dbReference type="ARBA" id="ARBA00022824"/>
    </source>
</evidence>
<name>A0A835NLD9_9PASS</name>
<keyword evidence="3 9" id="KW-0256">Endoplasmic reticulum</keyword>
<keyword evidence="2 9" id="KW-0813">Transport</keyword>
<dbReference type="GO" id="GO:0005794">
    <property type="term" value="C:Golgi apparatus"/>
    <property type="evidence" value="ECO:0007669"/>
    <property type="project" value="UniProtKB-SubCell"/>
</dbReference>
<keyword evidence="4 9" id="KW-0931">ER-Golgi transport</keyword>
<reference evidence="11" key="3">
    <citation type="submission" date="2022-01" db="EMBL/GenBank/DDBJ databases">
        <authorList>
            <person name="Rubenstein D.R."/>
        </authorList>
    </citation>
    <scope>NUCLEOTIDE SEQUENCE</scope>
    <source>
        <strain evidence="11">SS15</strain>
        <tissue evidence="11">Liver</tissue>
    </source>
</reference>
<dbReference type="SMART" id="SM01399">
    <property type="entry name" value="Sybindin"/>
    <property type="match status" value="1"/>
</dbReference>
<evidence type="ECO:0000256" key="9">
    <source>
        <dbReference type="RuleBase" id="RU366065"/>
    </source>
</evidence>
<dbReference type="OrthoDB" id="246406at2759"/>
<dbReference type="Proteomes" id="UP000618051">
    <property type="component" value="Unassembled WGS sequence"/>
</dbReference>
<comment type="similarity">
    <text evidence="6">Belongs to the TRAPP small subunits family. TRAPPC4 subfamily.</text>
</comment>
<dbReference type="AlphaFoldDB" id="A0A835NLD9"/>
<keyword evidence="12" id="KW-1185">Reference proteome</keyword>
<protein>
    <recommendedName>
        <fullName evidence="9">Trafficking protein particle complex subunit</fullName>
    </recommendedName>
</protein>
<comment type="subunit">
    <text evidence="9">Part of the multisubunit transport protein particle (TRAPP) complex.</text>
</comment>
<comment type="subunit">
    <text evidence="8">Component of the multisubunit TRAPP (transport protein particle) complex, which includes at least TRAPPC2, TRAPPC2L, TRAPPC3, TRAPPC3L, TRAPPC4, TRAPPC5, TRAPPC8, TRAPPC9, TRAPPC10, TRAPPC11 and TRAPPC12. Interacts with SDC2.</text>
</comment>
<dbReference type="PANTHER" id="PTHR23249:SF15">
    <property type="entry name" value="TRAFFICKING PROTEIN PARTICLE COMPLEX SUBUNIT 4"/>
    <property type="match status" value="1"/>
</dbReference>
<dbReference type="PANTHER" id="PTHR23249">
    <property type="entry name" value="TRAFFICKING PROTEIN PARTICLE COMPLEX SUBUNIT"/>
    <property type="match status" value="1"/>
</dbReference>
<keyword evidence="5 9" id="KW-0333">Golgi apparatus</keyword>
<dbReference type="Gene3D" id="3.30.450.70">
    <property type="match status" value="1"/>
</dbReference>
<dbReference type="Pfam" id="PF04099">
    <property type="entry name" value="Sybindin"/>
    <property type="match status" value="1"/>
</dbReference>
<comment type="caution">
    <text evidence="10">The sequence shown here is derived from an EMBL/GenBank/DDBJ whole genome shotgun (WGS) entry which is preliminary data.</text>
</comment>
<sequence>MAPGIKFMVLADPRQTGIDALLRKIYEIYSDFALKNPFYSLEMPIRCELFDQNLKLALEVVAIGKLIPRPVKQKRASFTSAWEHPFHQAAYPQSAFLEIRPILVRMFRRKKKATVLAIQNKAAKINQLPHACKTVTSEIGEDGGVALTFRRIFPQGGQPSPWASPLRNQSPAKAMTVELQEKTTLTKPTMRRPEEKSQRALIWSERTPLTNLLMA</sequence>
<evidence type="ECO:0000313" key="10">
    <source>
        <dbReference type="EMBL" id="KAG0117086.1"/>
    </source>
</evidence>
<dbReference type="GO" id="GO:0030008">
    <property type="term" value="C:TRAPP complex"/>
    <property type="evidence" value="ECO:0007669"/>
    <property type="project" value="UniProtKB-UniRule"/>
</dbReference>
<dbReference type="EMBL" id="JADDUC020000029">
    <property type="protein sequence ID" value="KAI1230674.1"/>
    <property type="molecule type" value="Genomic_DNA"/>
</dbReference>
<reference evidence="10" key="1">
    <citation type="submission" date="2020-10" db="EMBL/GenBank/DDBJ databases">
        <title>Feather gene expression reveals the developmental basis of iridescence in African starlings.</title>
        <authorList>
            <person name="Rubenstein D.R."/>
        </authorList>
    </citation>
    <scope>NUCLEOTIDE SEQUENCE</scope>
    <source>
        <strain evidence="10">SS15</strain>
        <tissue evidence="10">Liver</tissue>
    </source>
</reference>
<dbReference type="InterPro" id="IPR011012">
    <property type="entry name" value="Longin-like_dom_sf"/>
</dbReference>
<evidence type="ECO:0000256" key="6">
    <source>
        <dbReference type="ARBA" id="ARBA00038179"/>
    </source>
</evidence>
<accession>A0A835NLD9</accession>
<organism evidence="10">
    <name type="scientific">Lamprotornis superbus</name>
    <dbReference type="NCBI Taxonomy" id="245042"/>
    <lineage>
        <taxon>Eukaryota</taxon>
        <taxon>Metazoa</taxon>
        <taxon>Chordata</taxon>
        <taxon>Craniata</taxon>
        <taxon>Vertebrata</taxon>
        <taxon>Euteleostomi</taxon>
        <taxon>Archelosauria</taxon>
        <taxon>Archosauria</taxon>
        <taxon>Dinosauria</taxon>
        <taxon>Saurischia</taxon>
        <taxon>Theropoda</taxon>
        <taxon>Coelurosauria</taxon>
        <taxon>Aves</taxon>
        <taxon>Neognathae</taxon>
        <taxon>Neoaves</taxon>
        <taxon>Telluraves</taxon>
        <taxon>Australaves</taxon>
        <taxon>Passeriformes</taxon>
        <taxon>Sturnidae</taxon>
        <taxon>Lamprotornis</taxon>
    </lineage>
</organism>
<evidence type="ECO:0000256" key="2">
    <source>
        <dbReference type="ARBA" id="ARBA00022448"/>
    </source>
</evidence>
<evidence type="ECO:0000256" key="1">
    <source>
        <dbReference type="ARBA" id="ARBA00004555"/>
    </source>
</evidence>
<evidence type="ECO:0000313" key="11">
    <source>
        <dbReference type="EMBL" id="KAI1230674.1"/>
    </source>
</evidence>
<evidence type="ECO:0000256" key="8">
    <source>
        <dbReference type="ARBA" id="ARBA00046941"/>
    </source>
</evidence>
<evidence type="ECO:0000256" key="4">
    <source>
        <dbReference type="ARBA" id="ARBA00022892"/>
    </source>
</evidence>
<reference evidence="11 12" key="2">
    <citation type="journal article" date="2021" name="J. Hered.">
        <title>Feather Gene Expression Elucidates the Developmental Basis of Plumage Iridescence in African Starlings.</title>
        <authorList>
            <person name="Rubenstein D.R."/>
            <person name="Corvelo A."/>
            <person name="MacManes M.D."/>
            <person name="Maia R."/>
            <person name="Narzisi G."/>
            <person name="Rousaki A."/>
            <person name="Vandenabeele P."/>
            <person name="Shawkey M.D."/>
            <person name="Solomon J."/>
        </authorList>
    </citation>
    <scope>NUCLEOTIDE SEQUENCE [LARGE SCALE GENOMIC DNA]</scope>
    <source>
        <strain evidence="11">SS15</strain>
    </source>
</reference>
<comment type="subcellular location">
    <subcellularLocation>
        <location evidence="9">Endoplasmic reticulum</location>
    </subcellularLocation>
    <subcellularLocation>
        <location evidence="9">Golgi apparatus</location>
        <location evidence="9">cis-Golgi network</location>
    </subcellularLocation>
    <subcellularLocation>
        <location evidence="1">Golgi apparatus</location>
    </subcellularLocation>
</comment>
<gene>
    <name evidence="11" type="ORF">IHE44_0008549</name>
    <name evidence="10" type="ORF">IHE44_003142</name>
</gene>
<evidence type="ECO:0000256" key="7">
    <source>
        <dbReference type="ARBA" id="ARBA00046052"/>
    </source>
</evidence>
<dbReference type="SUPFAM" id="SSF64356">
    <property type="entry name" value="SNARE-like"/>
    <property type="match status" value="1"/>
</dbReference>
<evidence type="ECO:0000313" key="12">
    <source>
        <dbReference type="Proteomes" id="UP000618051"/>
    </source>
</evidence>
<dbReference type="GO" id="GO:0005783">
    <property type="term" value="C:endoplasmic reticulum"/>
    <property type="evidence" value="ECO:0007669"/>
    <property type="project" value="UniProtKB-SubCell"/>
</dbReference>
<proteinExistence type="inferred from homology"/>